<dbReference type="InterPro" id="IPR002156">
    <property type="entry name" value="RNaseH_domain"/>
</dbReference>
<dbReference type="InterPro" id="IPR050092">
    <property type="entry name" value="RNase_H"/>
</dbReference>
<comment type="cofactor">
    <cofactor evidence="1 9">
        <name>Mg(2+)</name>
        <dbReference type="ChEBI" id="CHEBI:18420"/>
    </cofactor>
</comment>
<dbReference type="Pfam" id="PF00075">
    <property type="entry name" value="RNase_H"/>
    <property type="match status" value="1"/>
</dbReference>
<keyword evidence="5 9" id="KW-0479">Metal-binding</keyword>
<dbReference type="PROSITE" id="PS50879">
    <property type="entry name" value="RNASE_H_1"/>
    <property type="match status" value="1"/>
</dbReference>
<dbReference type="PANTHER" id="PTHR10642">
    <property type="entry name" value="RIBONUCLEASE H1"/>
    <property type="match status" value="1"/>
</dbReference>
<dbReference type="InterPro" id="IPR009027">
    <property type="entry name" value="Ribosomal_bL9/RNase_H1_N"/>
</dbReference>
<keyword evidence="6 9" id="KW-0255">Endonuclease</keyword>
<dbReference type="PIRSF" id="PIRSF036852">
    <property type="entry name" value="Ribonuclease_H1_euk"/>
    <property type="match status" value="1"/>
</dbReference>
<dbReference type="InterPro" id="IPR036397">
    <property type="entry name" value="RNaseH_sf"/>
</dbReference>
<name>A0A6M2DP32_XENCH</name>
<evidence type="ECO:0000256" key="1">
    <source>
        <dbReference type="ARBA" id="ARBA00001946"/>
    </source>
</evidence>
<sequence length="345" mass="38912">MCSFCRLYLDIENNFLICFMSKKSLIFHIPTLYTKLRYFKQLILLNMPFYAVVKGHQPGVYTTWTQCQNQINNFSGAKYKRFETAEQAEAFVKHNGNITFSDTFEEVESLPAEAVNPLEALVEHVNEIESNVVSVLGEIQKIKKILVDLTSQKCSVNSSIGVKRRSPIEECVIPMKRCDSKDGSSPMNFKYDSEGYVEVYTDGACENNGKFNAKAGLGVYFGEGHPLNTSEPCKGRATNNCGEIQAAIKAVKLVKDFGKKKLSIHTDSKFLINAMTQWLSAWKKRGWTLSDGNPVKNKIDFEELDKEIQGMNIKWKYVKAHSGIFGNEMADQLAREGAEKYGQSI</sequence>
<dbReference type="EMBL" id="GIIL01003908">
    <property type="protein sequence ID" value="NOV47634.1"/>
    <property type="molecule type" value="Transcribed_RNA"/>
</dbReference>
<reference evidence="11" key="1">
    <citation type="submission" date="2020-03" db="EMBL/GenBank/DDBJ databases">
        <title>Transcriptomic Profiling of the Digestive Tract of the Rat Flea, Xenopsylla cheopis, Following Blood Feeding and Infection with Yersinia pestis.</title>
        <authorList>
            <person name="Bland D.M."/>
            <person name="Martens C.A."/>
            <person name="Virtaneva K."/>
            <person name="Kanakabandi K."/>
            <person name="Long D."/>
            <person name="Rosenke R."/>
            <person name="Saturday G.A."/>
            <person name="Hoyt F.H."/>
            <person name="Bruno D.P."/>
            <person name="Ribeiro J.M.C."/>
            <person name="Hinnebusch J."/>
        </authorList>
    </citation>
    <scope>NUCLEOTIDE SEQUENCE</scope>
</reference>
<dbReference type="Gene3D" id="3.40.970.10">
    <property type="entry name" value="Ribonuclease H1, N-terminal domain"/>
    <property type="match status" value="1"/>
</dbReference>
<feature type="domain" description="RNase H type-1" evidence="10">
    <location>
        <begin position="193"/>
        <end position="339"/>
    </location>
</feature>
<evidence type="ECO:0000313" key="11">
    <source>
        <dbReference type="EMBL" id="NOV47634.1"/>
    </source>
</evidence>
<dbReference type="InterPro" id="IPR037056">
    <property type="entry name" value="RNase_H1_N_sf"/>
</dbReference>
<proteinExistence type="inferred from homology"/>
<dbReference type="InterPro" id="IPR017067">
    <property type="entry name" value="RNase_H1_euk"/>
</dbReference>
<keyword evidence="7 9" id="KW-0378">Hydrolase</keyword>
<dbReference type="InterPro" id="IPR012337">
    <property type="entry name" value="RNaseH-like_sf"/>
</dbReference>
<evidence type="ECO:0000256" key="3">
    <source>
        <dbReference type="ARBA" id="ARBA00005300"/>
    </source>
</evidence>
<evidence type="ECO:0000256" key="5">
    <source>
        <dbReference type="ARBA" id="ARBA00022723"/>
    </source>
</evidence>
<dbReference type="EC" id="3.1.26.4" evidence="9"/>
<dbReference type="GO" id="GO:0003676">
    <property type="term" value="F:nucleic acid binding"/>
    <property type="evidence" value="ECO:0007669"/>
    <property type="project" value="UniProtKB-UniRule"/>
</dbReference>
<evidence type="ECO:0000256" key="2">
    <source>
        <dbReference type="ARBA" id="ARBA00004065"/>
    </source>
</evidence>
<evidence type="ECO:0000259" key="10">
    <source>
        <dbReference type="PROSITE" id="PS50879"/>
    </source>
</evidence>
<dbReference type="GO" id="GO:0043137">
    <property type="term" value="P:DNA replication, removal of RNA primer"/>
    <property type="evidence" value="ECO:0007669"/>
    <property type="project" value="TreeGrafter"/>
</dbReference>
<dbReference type="GO" id="GO:0000287">
    <property type="term" value="F:magnesium ion binding"/>
    <property type="evidence" value="ECO:0007669"/>
    <property type="project" value="UniProtKB-UniRule"/>
</dbReference>
<evidence type="ECO:0000256" key="7">
    <source>
        <dbReference type="ARBA" id="ARBA00022801"/>
    </source>
</evidence>
<dbReference type="InterPro" id="IPR011320">
    <property type="entry name" value="RNase_H1_N"/>
</dbReference>
<dbReference type="PANTHER" id="PTHR10642:SF31">
    <property type="entry name" value="RIBONUCLEASE H1"/>
    <property type="match status" value="1"/>
</dbReference>
<keyword evidence="8 9" id="KW-0460">Magnesium</keyword>
<evidence type="ECO:0000256" key="6">
    <source>
        <dbReference type="ARBA" id="ARBA00022759"/>
    </source>
</evidence>
<dbReference type="SUPFAM" id="SSF55658">
    <property type="entry name" value="L9 N-domain-like"/>
    <property type="match status" value="1"/>
</dbReference>
<comment type="function">
    <text evidence="2 9">Endonuclease that specifically degrades the RNA of RNA-DNA hybrids.</text>
</comment>
<dbReference type="AlphaFoldDB" id="A0A6M2DP32"/>
<dbReference type="GO" id="GO:0004523">
    <property type="term" value="F:RNA-DNA hybrid ribonuclease activity"/>
    <property type="evidence" value="ECO:0007669"/>
    <property type="project" value="UniProtKB-UniRule"/>
</dbReference>
<organism evidence="11">
    <name type="scientific">Xenopsylla cheopis</name>
    <name type="common">Oriental rat flea</name>
    <name type="synonym">Pulex cheopis</name>
    <dbReference type="NCBI Taxonomy" id="163159"/>
    <lineage>
        <taxon>Eukaryota</taxon>
        <taxon>Metazoa</taxon>
        <taxon>Ecdysozoa</taxon>
        <taxon>Arthropoda</taxon>
        <taxon>Hexapoda</taxon>
        <taxon>Insecta</taxon>
        <taxon>Pterygota</taxon>
        <taxon>Neoptera</taxon>
        <taxon>Endopterygota</taxon>
        <taxon>Siphonaptera</taxon>
        <taxon>Pulicidae</taxon>
        <taxon>Xenopsyllinae</taxon>
        <taxon>Xenopsylla</taxon>
    </lineage>
</organism>
<dbReference type="SUPFAM" id="SSF53098">
    <property type="entry name" value="Ribonuclease H-like"/>
    <property type="match status" value="1"/>
</dbReference>
<dbReference type="CDD" id="cd09280">
    <property type="entry name" value="RNase_HI_eukaryote_like"/>
    <property type="match status" value="1"/>
</dbReference>
<evidence type="ECO:0000256" key="4">
    <source>
        <dbReference type="ARBA" id="ARBA00022722"/>
    </source>
</evidence>
<dbReference type="FunFam" id="3.30.420.10:FF:000097">
    <property type="entry name" value="Ribonuclease H1"/>
    <property type="match status" value="1"/>
</dbReference>
<protein>
    <recommendedName>
        <fullName evidence="9">Ribonuclease H1</fullName>
        <shortName evidence="9">RNase H1</shortName>
        <ecNumber evidence="9">3.1.26.4</ecNumber>
    </recommendedName>
</protein>
<evidence type="ECO:0000256" key="8">
    <source>
        <dbReference type="ARBA" id="ARBA00022842"/>
    </source>
</evidence>
<comment type="catalytic activity">
    <reaction evidence="9">
        <text>Endonucleolytic cleavage to 5'-phosphomonoester.</text>
        <dbReference type="EC" id="3.1.26.4"/>
    </reaction>
</comment>
<dbReference type="FunFam" id="3.40.970.10:FF:000002">
    <property type="entry name" value="Ribonuclease H"/>
    <property type="match status" value="1"/>
</dbReference>
<keyword evidence="4 9" id="KW-0540">Nuclease</keyword>
<dbReference type="Gene3D" id="3.30.420.10">
    <property type="entry name" value="Ribonuclease H-like superfamily/Ribonuclease H"/>
    <property type="match status" value="1"/>
</dbReference>
<evidence type="ECO:0000256" key="9">
    <source>
        <dbReference type="PIRNR" id="PIRNR036852"/>
    </source>
</evidence>
<dbReference type="Pfam" id="PF01693">
    <property type="entry name" value="Cauli_VI"/>
    <property type="match status" value="1"/>
</dbReference>
<accession>A0A6M2DP32</accession>
<comment type="similarity">
    <text evidence="3 9">Belongs to the RNase H family.</text>
</comment>